<dbReference type="SUPFAM" id="SSF53098">
    <property type="entry name" value="Ribonuclease H-like"/>
    <property type="match status" value="1"/>
</dbReference>
<dbReference type="InterPro" id="IPR012337">
    <property type="entry name" value="RNaseH-like_sf"/>
</dbReference>
<dbReference type="PANTHER" id="PTHR46889">
    <property type="entry name" value="TRANSPOSASE INSF FOR INSERTION SEQUENCE IS3B-RELATED"/>
    <property type="match status" value="1"/>
</dbReference>
<reference evidence="2" key="1">
    <citation type="submission" date="2022-10" db="EMBL/GenBank/DDBJ databases">
        <title>The complete genomes of actinobacterial strains from the NBC collection.</title>
        <authorList>
            <person name="Joergensen T.S."/>
            <person name="Alvarez Arevalo M."/>
            <person name="Sterndorff E.B."/>
            <person name="Faurdal D."/>
            <person name="Vuksanovic O."/>
            <person name="Mourched A.-S."/>
            <person name="Charusanti P."/>
            <person name="Shaw S."/>
            <person name="Blin K."/>
            <person name="Weber T."/>
        </authorList>
    </citation>
    <scope>NUCLEOTIDE SEQUENCE</scope>
    <source>
        <strain evidence="2">NBC_00119</strain>
    </source>
</reference>
<dbReference type="EMBL" id="CP108195">
    <property type="protein sequence ID" value="WTS17473.1"/>
    <property type="molecule type" value="Genomic_DNA"/>
</dbReference>
<protein>
    <submittedName>
        <fullName evidence="2">IS3 family transposase</fullName>
    </submittedName>
</protein>
<gene>
    <name evidence="2" type="ORF">OHU69_44475</name>
</gene>
<dbReference type="InterPro" id="IPR050900">
    <property type="entry name" value="Transposase_IS3/IS150/IS904"/>
</dbReference>
<dbReference type="PANTHER" id="PTHR46889:SF4">
    <property type="entry name" value="TRANSPOSASE INSO FOR INSERTION SEQUENCE ELEMENT IS911B-RELATED"/>
    <property type="match status" value="1"/>
</dbReference>
<feature type="domain" description="Integrase catalytic" evidence="1">
    <location>
        <begin position="14"/>
        <end position="68"/>
    </location>
</feature>
<dbReference type="InterPro" id="IPR001584">
    <property type="entry name" value="Integrase_cat-core"/>
</dbReference>
<dbReference type="Pfam" id="PF13333">
    <property type="entry name" value="rve_2"/>
    <property type="match status" value="1"/>
</dbReference>
<name>A0AAU1UHQ7_9ACTN</name>
<dbReference type="GO" id="GO:0015074">
    <property type="term" value="P:DNA integration"/>
    <property type="evidence" value="ECO:0007669"/>
    <property type="project" value="InterPro"/>
</dbReference>
<sequence length="90" mass="10351">MGLVGDSYDNALAENLWVIIKTECIRGRVLATRAEANLALFEYLDEFYNSRRIQQRLGYLSPLEFEDKHYADQATAERTNLKPRQPALTS</sequence>
<evidence type="ECO:0000259" key="1">
    <source>
        <dbReference type="Pfam" id="PF13333"/>
    </source>
</evidence>
<proteinExistence type="predicted"/>
<organism evidence="2">
    <name type="scientific">Streptomyces sp. NBC_00119</name>
    <dbReference type="NCBI Taxonomy" id="2975659"/>
    <lineage>
        <taxon>Bacteria</taxon>
        <taxon>Bacillati</taxon>
        <taxon>Actinomycetota</taxon>
        <taxon>Actinomycetes</taxon>
        <taxon>Kitasatosporales</taxon>
        <taxon>Streptomycetaceae</taxon>
        <taxon>Streptomyces</taxon>
    </lineage>
</organism>
<accession>A0AAU1UHQ7</accession>
<evidence type="ECO:0000313" key="2">
    <source>
        <dbReference type="EMBL" id="WTS17473.1"/>
    </source>
</evidence>
<dbReference type="AlphaFoldDB" id="A0AAU1UHQ7"/>